<dbReference type="STRING" id="797114.C475_07280"/>
<dbReference type="eggNOG" id="ENOG502N5CM">
    <property type="taxonomic scope" value="Archaea"/>
</dbReference>
<sequence length="127" mass="13878">MGPKQIVGEELWRSVVWSAIGLLGWSLIISSTDRLDASAITVLGLPVATWSVLTLSMIGIRLATGMELKVETESGRYLMWFVGLVVGAFVVLWLILVQSQPWTLIAVYAAGSVLGTLVWRGYIERAT</sequence>
<protein>
    <submittedName>
        <fullName evidence="2">Uncharacterized protein</fullName>
    </submittedName>
</protein>
<evidence type="ECO:0000256" key="1">
    <source>
        <dbReference type="SAM" id="Phobius"/>
    </source>
</evidence>
<comment type="caution">
    <text evidence="2">The sequence shown here is derived from an EMBL/GenBank/DDBJ whole genome shotgun (WGS) entry which is preliminary data.</text>
</comment>
<keyword evidence="3" id="KW-1185">Reference proteome</keyword>
<feature type="transmembrane region" description="Helical" evidence="1">
    <location>
        <begin position="77"/>
        <end position="96"/>
    </location>
</feature>
<evidence type="ECO:0000313" key="2">
    <source>
        <dbReference type="EMBL" id="ELZ27704.1"/>
    </source>
</evidence>
<name>M0D0M4_9EURY</name>
<dbReference type="Proteomes" id="UP000011626">
    <property type="component" value="Unassembled WGS sequence"/>
</dbReference>
<feature type="transmembrane region" description="Helical" evidence="1">
    <location>
        <begin position="12"/>
        <end position="31"/>
    </location>
</feature>
<dbReference type="AlphaFoldDB" id="M0D0M4"/>
<gene>
    <name evidence="2" type="ORF">C475_07280</name>
</gene>
<keyword evidence="1" id="KW-1133">Transmembrane helix</keyword>
<accession>M0D0M4</accession>
<dbReference type="EMBL" id="AOIU01000013">
    <property type="protein sequence ID" value="ELZ27704.1"/>
    <property type="molecule type" value="Genomic_DNA"/>
</dbReference>
<proteinExistence type="predicted"/>
<feature type="transmembrane region" description="Helical" evidence="1">
    <location>
        <begin position="102"/>
        <end position="123"/>
    </location>
</feature>
<feature type="transmembrane region" description="Helical" evidence="1">
    <location>
        <begin position="37"/>
        <end position="56"/>
    </location>
</feature>
<keyword evidence="1" id="KW-0472">Membrane</keyword>
<evidence type="ECO:0000313" key="3">
    <source>
        <dbReference type="Proteomes" id="UP000011626"/>
    </source>
</evidence>
<organism evidence="2 3">
    <name type="scientific">Halosimplex carlsbadense 2-9-1</name>
    <dbReference type="NCBI Taxonomy" id="797114"/>
    <lineage>
        <taxon>Archaea</taxon>
        <taxon>Methanobacteriati</taxon>
        <taxon>Methanobacteriota</taxon>
        <taxon>Stenosarchaea group</taxon>
        <taxon>Halobacteria</taxon>
        <taxon>Halobacteriales</taxon>
        <taxon>Haloarculaceae</taxon>
        <taxon>Halosimplex</taxon>
    </lineage>
</organism>
<reference evidence="2 3" key="1">
    <citation type="journal article" date="2014" name="PLoS Genet.">
        <title>Phylogenetically driven sequencing of extremely halophilic archaea reveals strategies for static and dynamic osmo-response.</title>
        <authorList>
            <person name="Becker E.A."/>
            <person name="Seitzer P.M."/>
            <person name="Tritt A."/>
            <person name="Larsen D."/>
            <person name="Krusor M."/>
            <person name="Yao A.I."/>
            <person name="Wu D."/>
            <person name="Madern D."/>
            <person name="Eisen J.A."/>
            <person name="Darling A.E."/>
            <person name="Facciotti M.T."/>
        </authorList>
    </citation>
    <scope>NUCLEOTIDE SEQUENCE [LARGE SCALE GENOMIC DNA]</scope>
    <source>
        <strain evidence="2 3">2-9-1</strain>
    </source>
</reference>
<keyword evidence="1" id="KW-0812">Transmembrane</keyword>